<name>A0ACB9T8Q4_HOLOL</name>
<evidence type="ECO:0000313" key="1">
    <source>
        <dbReference type="EMBL" id="KAI4463182.1"/>
    </source>
</evidence>
<dbReference type="EMBL" id="CM043018">
    <property type="protein sequence ID" value="KAI4463182.1"/>
    <property type="molecule type" value="Genomic_DNA"/>
</dbReference>
<protein>
    <submittedName>
        <fullName evidence="1">Uncharacterized protein</fullName>
    </submittedName>
</protein>
<accession>A0ACB9T8Q4</accession>
<comment type="caution">
    <text evidence="1">The sequence shown here is derived from an EMBL/GenBank/DDBJ whole genome shotgun (WGS) entry which is preliminary data.</text>
</comment>
<proteinExistence type="predicted"/>
<sequence>MEHRVTEGNLPEQETVEPENPDLEGEEGAEPNIPTKPLTSSNKKRKHQHRDSTTFEEGILDAIRQETDENTNFGLSLVPQLGFLSEDEKFEAKIKLLRVLKQIKRRRSMNFHSMLSLQQFTYTSTAATAIQPPSTSYIHKHIASSQIRQYNHPESHSYPIITSPANTEDTLHSYVSQFTSGSSGSEDILELS</sequence>
<gene>
    <name evidence="1" type="ORF">MML48_4g00006684</name>
</gene>
<keyword evidence="2" id="KW-1185">Reference proteome</keyword>
<dbReference type="Proteomes" id="UP001056778">
    <property type="component" value="Chromosome 4"/>
</dbReference>
<evidence type="ECO:0000313" key="2">
    <source>
        <dbReference type="Proteomes" id="UP001056778"/>
    </source>
</evidence>
<reference evidence="1" key="1">
    <citation type="submission" date="2022-04" db="EMBL/GenBank/DDBJ databases">
        <title>Chromosome-scale genome assembly of Holotrichia oblita Faldermann.</title>
        <authorList>
            <person name="Rongchong L."/>
        </authorList>
    </citation>
    <scope>NUCLEOTIDE SEQUENCE</scope>
    <source>
        <strain evidence="1">81SQS9</strain>
    </source>
</reference>
<organism evidence="1 2">
    <name type="scientific">Holotrichia oblita</name>
    <name type="common">Chafer beetle</name>
    <dbReference type="NCBI Taxonomy" id="644536"/>
    <lineage>
        <taxon>Eukaryota</taxon>
        <taxon>Metazoa</taxon>
        <taxon>Ecdysozoa</taxon>
        <taxon>Arthropoda</taxon>
        <taxon>Hexapoda</taxon>
        <taxon>Insecta</taxon>
        <taxon>Pterygota</taxon>
        <taxon>Neoptera</taxon>
        <taxon>Endopterygota</taxon>
        <taxon>Coleoptera</taxon>
        <taxon>Polyphaga</taxon>
        <taxon>Scarabaeiformia</taxon>
        <taxon>Scarabaeidae</taxon>
        <taxon>Melolonthinae</taxon>
        <taxon>Holotrichia</taxon>
    </lineage>
</organism>